<name>A0ACC4BPT6_POPAL</name>
<reference evidence="1 2" key="1">
    <citation type="journal article" date="2024" name="Plant Biotechnol. J.">
        <title>Genome and CRISPR/Cas9 system of a widespread forest tree (Populus alba) in the world.</title>
        <authorList>
            <person name="Liu Y.J."/>
            <person name="Jiang P.F."/>
            <person name="Han X.M."/>
            <person name="Li X.Y."/>
            <person name="Wang H.M."/>
            <person name="Wang Y.J."/>
            <person name="Wang X.X."/>
            <person name="Zeng Q.Y."/>
        </authorList>
    </citation>
    <scope>NUCLEOTIDE SEQUENCE [LARGE SCALE GENOMIC DNA]</scope>
    <source>
        <strain evidence="2">cv. PAL-ZL1</strain>
    </source>
</reference>
<comment type="caution">
    <text evidence="1">The sequence shown here is derived from an EMBL/GenBank/DDBJ whole genome shotgun (WGS) entry which is preliminary data.</text>
</comment>
<dbReference type="EMBL" id="RCHU02000009">
    <property type="protein sequence ID" value="KAL3580658.1"/>
    <property type="molecule type" value="Genomic_DNA"/>
</dbReference>
<proteinExistence type="predicted"/>
<evidence type="ECO:0000313" key="1">
    <source>
        <dbReference type="EMBL" id="KAL3580658.1"/>
    </source>
</evidence>
<protein>
    <submittedName>
        <fullName evidence="1">Uncharacterized protein</fullName>
    </submittedName>
</protein>
<sequence>MHLGVCRLTVNPSTLELYITVRVEARVPALCSLVRLANILVSANEAKLRTIYLIRYNRILFFNVGKQAGELQVLHLEQLIQGGKM</sequence>
<organism evidence="1 2">
    <name type="scientific">Populus alba</name>
    <name type="common">White poplar</name>
    <dbReference type="NCBI Taxonomy" id="43335"/>
    <lineage>
        <taxon>Eukaryota</taxon>
        <taxon>Viridiplantae</taxon>
        <taxon>Streptophyta</taxon>
        <taxon>Embryophyta</taxon>
        <taxon>Tracheophyta</taxon>
        <taxon>Spermatophyta</taxon>
        <taxon>Magnoliopsida</taxon>
        <taxon>eudicotyledons</taxon>
        <taxon>Gunneridae</taxon>
        <taxon>Pentapetalae</taxon>
        <taxon>rosids</taxon>
        <taxon>fabids</taxon>
        <taxon>Malpighiales</taxon>
        <taxon>Salicaceae</taxon>
        <taxon>Saliceae</taxon>
        <taxon>Populus</taxon>
    </lineage>
</organism>
<accession>A0ACC4BPT6</accession>
<gene>
    <name evidence="1" type="ORF">D5086_018493</name>
</gene>
<dbReference type="Proteomes" id="UP000309997">
    <property type="component" value="Unassembled WGS sequence"/>
</dbReference>
<evidence type="ECO:0000313" key="2">
    <source>
        <dbReference type="Proteomes" id="UP000309997"/>
    </source>
</evidence>
<keyword evidence="2" id="KW-1185">Reference proteome</keyword>